<feature type="domain" description="Helicase C-terminal" evidence="9">
    <location>
        <begin position="505"/>
        <end position="652"/>
    </location>
</feature>
<reference evidence="11" key="1">
    <citation type="submission" date="2020-10" db="EMBL/GenBank/DDBJ databases">
        <authorList>
            <person name="Gilroy R."/>
        </authorList>
    </citation>
    <scope>NUCLEOTIDE SEQUENCE</scope>
    <source>
        <strain evidence="11">20514</strain>
    </source>
</reference>
<dbReference type="SUPFAM" id="SSF52540">
    <property type="entry name" value="P-loop containing nucleoside triphosphate hydrolases"/>
    <property type="match status" value="2"/>
</dbReference>
<dbReference type="PROSITE" id="PS00690">
    <property type="entry name" value="DEAH_ATP_HELICASE"/>
    <property type="match status" value="1"/>
</dbReference>
<dbReference type="Proteomes" id="UP000810252">
    <property type="component" value="Unassembled WGS sequence"/>
</dbReference>
<dbReference type="GO" id="GO:0005524">
    <property type="term" value="F:ATP binding"/>
    <property type="evidence" value="ECO:0007669"/>
    <property type="project" value="UniProtKB-UniRule"/>
</dbReference>
<dbReference type="CDD" id="cd17920">
    <property type="entry name" value="DEXHc_RecQ"/>
    <property type="match status" value="1"/>
</dbReference>
<dbReference type="Pfam" id="PF00271">
    <property type="entry name" value="Helicase_C"/>
    <property type="match status" value="1"/>
</dbReference>
<feature type="domain" description="Helicase ATP-binding" evidence="8">
    <location>
        <begin position="295"/>
        <end position="475"/>
    </location>
</feature>
<evidence type="ECO:0000259" key="9">
    <source>
        <dbReference type="PROSITE" id="PS51194"/>
    </source>
</evidence>
<dbReference type="Gene3D" id="3.40.50.300">
    <property type="entry name" value="P-loop containing nucleotide triphosphate hydrolases"/>
    <property type="match status" value="5"/>
</dbReference>
<dbReference type="SMART" id="SM00490">
    <property type="entry name" value="HELICc"/>
    <property type="match status" value="1"/>
</dbReference>
<dbReference type="GO" id="GO:0009378">
    <property type="term" value="F:four-way junction helicase activity"/>
    <property type="evidence" value="ECO:0007669"/>
    <property type="project" value="TreeGrafter"/>
</dbReference>
<evidence type="ECO:0000256" key="3">
    <source>
        <dbReference type="ARBA" id="ARBA00022806"/>
    </source>
</evidence>
<name>A0A9D9EJC8_9BACT</name>
<dbReference type="PROSITE" id="PS51198">
    <property type="entry name" value="UVRD_HELICASE_ATP_BIND"/>
    <property type="match status" value="1"/>
</dbReference>
<dbReference type="GO" id="GO:0003677">
    <property type="term" value="F:DNA binding"/>
    <property type="evidence" value="ECO:0007669"/>
    <property type="project" value="UniProtKB-KW"/>
</dbReference>
<dbReference type="InterPro" id="IPR001650">
    <property type="entry name" value="Helicase_C-like"/>
</dbReference>
<dbReference type="NCBIfam" id="TIGR00614">
    <property type="entry name" value="recQ_fam"/>
    <property type="match status" value="1"/>
</dbReference>
<dbReference type="SUPFAM" id="SSF53098">
    <property type="entry name" value="Ribonuclease H-like"/>
    <property type="match status" value="1"/>
</dbReference>
<dbReference type="PANTHER" id="PTHR13710">
    <property type="entry name" value="DNA HELICASE RECQ FAMILY MEMBER"/>
    <property type="match status" value="1"/>
</dbReference>
<evidence type="ECO:0000256" key="4">
    <source>
        <dbReference type="ARBA" id="ARBA00022840"/>
    </source>
</evidence>
<feature type="region of interest" description="Disordered" evidence="7">
    <location>
        <begin position="1627"/>
        <end position="1666"/>
    </location>
</feature>
<gene>
    <name evidence="11" type="ORF">IAC29_04910</name>
</gene>
<evidence type="ECO:0000256" key="2">
    <source>
        <dbReference type="ARBA" id="ARBA00022801"/>
    </source>
</evidence>
<dbReference type="GO" id="GO:0043138">
    <property type="term" value="F:3'-5' DNA helicase activity"/>
    <property type="evidence" value="ECO:0007669"/>
    <property type="project" value="TreeGrafter"/>
</dbReference>
<keyword evidence="4 6" id="KW-0067">ATP-binding</keyword>
<dbReference type="PANTHER" id="PTHR13710:SF120">
    <property type="entry name" value="BIFUNCTIONAL 3'-5' EXONUCLEASE_ATP-DEPENDENT HELICASE WRN"/>
    <property type="match status" value="1"/>
</dbReference>
<evidence type="ECO:0000259" key="8">
    <source>
        <dbReference type="PROSITE" id="PS51192"/>
    </source>
</evidence>
<dbReference type="PROSITE" id="PS51194">
    <property type="entry name" value="HELICASE_CTER"/>
    <property type="match status" value="1"/>
</dbReference>
<dbReference type="InterPro" id="IPR012337">
    <property type="entry name" value="RNaseH-like_sf"/>
</dbReference>
<dbReference type="InterPro" id="IPR004589">
    <property type="entry name" value="DNA_helicase_ATP-dep_RecQ"/>
</dbReference>
<dbReference type="GO" id="GO:0005737">
    <property type="term" value="C:cytoplasm"/>
    <property type="evidence" value="ECO:0007669"/>
    <property type="project" value="TreeGrafter"/>
</dbReference>
<dbReference type="SMART" id="SM00487">
    <property type="entry name" value="DEXDc"/>
    <property type="match status" value="1"/>
</dbReference>
<dbReference type="EMBL" id="JADIMQ010000072">
    <property type="protein sequence ID" value="MBO8448594.1"/>
    <property type="molecule type" value="Genomic_DNA"/>
</dbReference>
<dbReference type="InterPro" id="IPR014001">
    <property type="entry name" value="Helicase_ATP-bd"/>
</dbReference>
<feature type="domain" description="UvrD-like helicase ATP-binding" evidence="10">
    <location>
        <begin position="1074"/>
        <end position="1407"/>
    </location>
</feature>
<dbReference type="InterPro" id="IPR011545">
    <property type="entry name" value="DEAD/DEAH_box_helicase_dom"/>
</dbReference>
<sequence>MDKIVFIDTEVDPSTRQVLDIGGVKQDGAEWHRPSLTGFADFMRGSEYVCGHNILGHDLKYVRDAVLDAGINPDNAIDTLYLSPLLFPRKPYHKLVKDDKLQTDEINNPLNDSLKAKDLFSDEVAAFGKLDNELKEIYYRLTGESREFGAFFRYIGYTGRQVPDPESRSTFLQGIRNIFRPWNLADDIRRYFRDKICSRADLDGMIKSKPVALAYSLALINTFAEDSAGRSVSPRWVLYNYPEVEQIMFRLRSTPCLEGCPYCNKALDIRSGLKRWFGFDSFRNYGGDPLQEKAVRAAVENKSLLAVFPTGGGKSLTFQLPALMAGESTGGLTVVISPLQSLMKDQVDNLESKGITEAVTINGLLDPIERAKSFERVEDGSASILYIAPESLRSKSVERLLLNRNIARFVIDEAHCFSSWGQDFRVDYLYIAEFINNIEEQKRLPDSIPVSCFTATAKPQVIDDICRYFKDNLHLDLQLFTTDVSRTNLHYTVLPASGDEEKFLTLRRLLEQRECPAIVYVTRTKTAEKLADKLVRDGFSAKAYHGKMTPDVKISNQNSFMSGETRIIVATSAFGMGVDKSDVGLVVHYQISDSLENYVQEAGRAGRDERIEAECYVLFNEDDLSKHFLLLNQTKLTLKEIQQVWKAIKDLTRIRSTVSDSALEIARKAGWDDSMTDIETRVRTAIASLERAGYLKRGQNMPRIFATSILAATAQEAIDKIETSSRFEDKEKTQAVRIIKKLISSRSRQQTGDDTPEARVDYISDHLGITKSDVIHIINLLREEKILADTKDLSAYILENEKSNKSLKVLEAFCETERFLSEFLDYDEEAVLDFKALNEKAEAAGDKGVDISRIKTTLNFWSVKGIIRKRQASGSRNHLSVKCTVPKERLKYTMQRRHALSEFIVNYLYGKVPQEVRRTENADRDNALLVEFSELELKDAYLNSIASFSEEVTCEEIEDALFYLVRIRAMRIEGGFLVIYNGMKIERLEKDLKKKYKVEDYRALNDFYNNKIQQIHIVGEYARKMIDDYNGALQFVSDYFSLNYQSFLNKYFNGRKEEISKNITPSKFKSLFGVLSPTQLKIINDKTAKYIVVAAGPGSGKTKVLVHKLASLMLLEDVRHEQLLMLTFSRAATTEFKQRLYDLVGGAASFVEIKTFHSYCFDLLGRIGSVEKSDDVVETAVRKIQDNEVDISRITKTVLVIDEAQDMDRNEFNLVNALMARNEDMRVIAVGDDDQNIYEFRGSDPKYMEMIMNAEGAVKYELSENFRSRKNLVEFSNSFAATINHRIKRYPIVSRRQENGNIALVHYNSTNLEEPVADAVMHTGTSGSVCVMTRTNDQALRIAGLLAGKGIRAKLVQSGDRTFRLYNLAELRFFMDMIGMYKDGATVDEEVWDDAKRALEDKFGRSRNLELCRKLISVFESEYRKSRYKSDFSTFVWESSVEDFTDADASSVFVSTIHKVKGKEFSNVFLMLDNFTCVRDEQKRQLYVALTRAKDNLYIHLNTTLFDGIRAEGLVRTDDHKTYQEPQDMILVLTHKDVNLESAKSGQGVISTLVAGDRLEIEGKKLTSGGRFVMYLSNAFVSDYENLVRNGYMTDNVEVNMVVYWKNADMNKELMIVLPEIHLVKKAGSPEQTGGTPRLQPVLGKDDKTGQDIVHDDLYSKGDKLG</sequence>
<dbReference type="EC" id="3.6.4.12" evidence="11"/>
<evidence type="ECO:0000259" key="10">
    <source>
        <dbReference type="PROSITE" id="PS51198"/>
    </source>
</evidence>
<dbReference type="InterPro" id="IPR014016">
    <property type="entry name" value="UvrD-like_ATP-bd"/>
</dbReference>
<keyword evidence="1 6" id="KW-0547">Nucleotide-binding</keyword>
<feature type="compositionally biased region" description="Basic and acidic residues" evidence="7">
    <location>
        <begin position="1644"/>
        <end position="1666"/>
    </location>
</feature>
<evidence type="ECO:0000256" key="1">
    <source>
        <dbReference type="ARBA" id="ARBA00022741"/>
    </source>
</evidence>
<comment type="caution">
    <text evidence="11">The sequence shown here is derived from an EMBL/GenBank/DDBJ whole genome shotgun (WGS) entry which is preliminary data.</text>
</comment>
<keyword evidence="5" id="KW-0238">DNA-binding</keyword>
<dbReference type="Pfam" id="PF00270">
    <property type="entry name" value="DEAD"/>
    <property type="match status" value="1"/>
</dbReference>
<dbReference type="GO" id="GO:0005694">
    <property type="term" value="C:chromosome"/>
    <property type="evidence" value="ECO:0007669"/>
    <property type="project" value="TreeGrafter"/>
</dbReference>
<accession>A0A9D9EJC8</accession>
<evidence type="ECO:0000313" key="11">
    <source>
        <dbReference type="EMBL" id="MBO8448594.1"/>
    </source>
</evidence>
<dbReference type="InterPro" id="IPR027417">
    <property type="entry name" value="P-loop_NTPase"/>
</dbReference>
<feature type="binding site" evidence="6">
    <location>
        <begin position="1095"/>
        <end position="1102"/>
    </location>
    <ligand>
        <name>ATP</name>
        <dbReference type="ChEBI" id="CHEBI:30616"/>
    </ligand>
</feature>
<keyword evidence="3 6" id="KW-0347">Helicase</keyword>
<dbReference type="InterPro" id="IPR014017">
    <property type="entry name" value="DNA_helicase_UvrD-like_C"/>
</dbReference>
<dbReference type="GO" id="GO:0000724">
    <property type="term" value="P:double-strand break repair via homologous recombination"/>
    <property type="evidence" value="ECO:0007669"/>
    <property type="project" value="TreeGrafter"/>
</dbReference>
<reference evidence="11" key="2">
    <citation type="journal article" date="2021" name="PeerJ">
        <title>Extensive microbial diversity within the chicken gut microbiome revealed by metagenomics and culture.</title>
        <authorList>
            <person name="Gilroy R."/>
            <person name="Ravi A."/>
            <person name="Getino M."/>
            <person name="Pursley I."/>
            <person name="Horton D.L."/>
            <person name="Alikhan N.F."/>
            <person name="Baker D."/>
            <person name="Gharbi K."/>
            <person name="Hall N."/>
            <person name="Watson M."/>
            <person name="Adriaenssens E.M."/>
            <person name="Foster-Nyarko E."/>
            <person name="Jarju S."/>
            <person name="Secka A."/>
            <person name="Antonio M."/>
            <person name="Oren A."/>
            <person name="Chaudhuri R.R."/>
            <person name="La Ragione R."/>
            <person name="Hildebrand F."/>
            <person name="Pallen M.J."/>
        </authorList>
    </citation>
    <scope>NUCLEOTIDE SEQUENCE</scope>
    <source>
        <strain evidence="11">20514</strain>
    </source>
</reference>
<dbReference type="GO" id="GO:0016787">
    <property type="term" value="F:hydrolase activity"/>
    <property type="evidence" value="ECO:0007669"/>
    <property type="project" value="UniProtKB-UniRule"/>
</dbReference>
<dbReference type="Pfam" id="PF13361">
    <property type="entry name" value="UvrD_C"/>
    <property type="match status" value="2"/>
</dbReference>
<dbReference type="CDD" id="cd17932">
    <property type="entry name" value="DEXQc_UvrD"/>
    <property type="match status" value="1"/>
</dbReference>
<evidence type="ECO:0000313" key="12">
    <source>
        <dbReference type="Proteomes" id="UP000810252"/>
    </source>
</evidence>
<dbReference type="PROSITE" id="PS51192">
    <property type="entry name" value="HELICASE_ATP_BIND_1"/>
    <property type="match status" value="1"/>
</dbReference>
<dbReference type="Pfam" id="PF13245">
    <property type="entry name" value="AAA_19"/>
    <property type="match status" value="1"/>
</dbReference>
<evidence type="ECO:0000256" key="5">
    <source>
        <dbReference type="ARBA" id="ARBA00023125"/>
    </source>
</evidence>
<dbReference type="InterPro" id="IPR036397">
    <property type="entry name" value="RNaseH_sf"/>
</dbReference>
<dbReference type="InterPro" id="IPR002464">
    <property type="entry name" value="DNA/RNA_helicase_DEAH_CS"/>
</dbReference>
<protein>
    <submittedName>
        <fullName evidence="11">RecQ family ATP-dependent DNA helicase</fullName>
        <ecNumber evidence="11">3.6.4.12</ecNumber>
    </submittedName>
</protein>
<evidence type="ECO:0000256" key="6">
    <source>
        <dbReference type="PROSITE-ProRule" id="PRU00560"/>
    </source>
</evidence>
<keyword evidence="2 6" id="KW-0378">Hydrolase</keyword>
<organism evidence="11 12">
    <name type="scientific">Candidatus Cryptobacteroides merdigallinarum</name>
    <dbReference type="NCBI Taxonomy" id="2840770"/>
    <lineage>
        <taxon>Bacteria</taxon>
        <taxon>Pseudomonadati</taxon>
        <taxon>Bacteroidota</taxon>
        <taxon>Bacteroidia</taxon>
        <taxon>Bacteroidales</taxon>
        <taxon>Candidatus Cryptobacteroides</taxon>
    </lineage>
</organism>
<proteinExistence type="predicted"/>
<evidence type="ECO:0000256" key="7">
    <source>
        <dbReference type="SAM" id="MobiDB-lite"/>
    </source>
</evidence>
<dbReference type="Gene3D" id="3.30.420.10">
    <property type="entry name" value="Ribonuclease H-like superfamily/Ribonuclease H"/>
    <property type="match status" value="1"/>
</dbReference>